<evidence type="ECO:0000313" key="9">
    <source>
        <dbReference type="EMBL" id="MET3558442.1"/>
    </source>
</evidence>
<dbReference type="SUPFAM" id="SSF81296">
    <property type="entry name" value="E set domains"/>
    <property type="match status" value="1"/>
</dbReference>
<dbReference type="Gene3D" id="2.60.40.10">
    <property type="entry name" value="Immunoglobulins"/>
    <property type="match status" value="2"/>
</dbReference>
<keyword evidence="4 7" id="KW-0732">Signal</keyword>
<dbReference type="Pfam" id="PF02806">
    <property type="entry name" value="Alpha-amylase_C"/>
    <property type="match status" value="1"/>
</dbReference>
<evidence type="ECO:0000259" key="8">
    <source>
        <dbReference type="PROSITE" id="PS51166"/>
    </source>
</evidence>
<accession>A0ABV2FIQ7</accession>
<dbReference type="InterPro" id="IPR006046">
    <property type="entry name" value="Alpha_amylase"/>
</dbReference>
<dbReference type="EMBL" id="JBEPLO010000016">
    <property type="protein sequence ID" value="MET3558442.1"/>
    <property type="molecule type" value="Genomic_DNA"/>
</dbReference>
<dbReference type="InterPro" id="IPR002044">
    <property type="entry name" value="CBM20"/>
</dbReference>
<evidence type="ECO:0000256" key="2">
    <source>
        <dbReference type="ARBA" id="ARBA00008061"/>
    </source>
</evidence>
<proteinExistence type="inferred from homology"/>
<evidence type="ECO:0000313" key="10">
    <source>
        <dbReference type="Proteomes" id="UP001549122"/>
    </source>
</evidence>
<comment type="caution">
    <text evidence="9">The sequence shown here is derived from an EMBL/GenBank/DDBJ whole genome shotgun (WGS) entry which is preliminary data.</text>
</comment>
<dbReference type="PANTHER" id="PTHR10357:SF215">
    <property type="entry name" value="ALPHA-AMYLASE 1"/>
    <property type="match status" value="1"/>
</dbReference>
<dbReference type="CDD" id="cd11320">
    <property type="entry name" value="AmyAc_AmyMalt_CGTase_like"/>
    <property type="match status" value="1"/>
</dbReference>
<sequence>MKQKKKYIFGVLAGLTFFSFLGNVYADEVTAVTNKADFSTDTIYQIVTDRFVDGDPSNNAQGELFDRGDLRKYHGGDWQGIISKIKDGYLTQMGISAIWISAPVENIGVLDPSSKSAAYHGYWARDFFKTNSHFGTMEDFKELIRVAHDNNIKVVIDFAPNHTSTAEYAGYTFPEDGALYRNGELVGKFSQDDKNLFNHEAWMSTSALENGIYHSLYGLADLNNINPIIDNYMKEAIQMWLDMGIDGIRVDAVKHMSLGWQKNWLSSIYQKHNIFTFGEWFAGGTDNDADMSHFANNSGMSLLDFRFANAVRKLYTDFSYSMNDFYQVLKNTESDYKEVSDQVTFIDNHDMERFATIVHNNQIAVNQAYALLLTSRGVPNLYYGSEQYAQGGNDPENRGDMTSFDQTSTAYQVVSKLAPLRKTNLGLAYGGTQERWINQDVLVFERQFGNHVALIAVNKNQTHSYQINNAVTSLPAGKYTDKLEMILGGDELLVNEDGTVQTFELSPGEVAVWTYEGESHQPNLADVDASFGIAGNTITLSGQGFGKAIGTVSFGQNKAEVVDWDDTLIRVKVPEIEAGFYDISLTTNEGVDSTPYSNFEVLTGNQIPVRLKVNNFNTNWGEQLYILGNVSELGGGRSEYAVGPLFNNTASIASYPNWFYDVSLPVNTTITYQFVKKDSYGNVLWVGENRSFTTGEQADTIILKE</sequence>
<dbReference type="InterPro" id="IPR014756">
    <property type="entry name" value="Ig_E-set"/>
</dbReference>
<dbReference type="Pfam" id="PF00128">
    <property type="entry name" value="Alpha-amylase"/>
    <property type="match status" value="1"/>
</dbReference>
<dbReference type="SUPFAM" id="SSF49452">
    <property type="entry name" value="Starch-binding domain-like"/>
    <property type="match status" value="1"/>
</dbReference>
<feature type="signal peptide" evidence="7">
    <location>
        <begin position="1"/>
        <end position="26"/>
    </location>
</feature>
<dbReference type="RefSeq" id="WP_354365586.1">
    <property type="nucleotide sequence ID" value="NZ_JBEPLO010000016.1"/>
</dbReference>
<comment type="cofactor">
    <cofactor evidence="1">
        <name>Ca(2+)</name>
        <dbReference type="ChEBI" id="CHEBI:29108"/>
    </cofactor>
</comment>
<dbReference type="InterPro" id="IPR017853">
    <property type="entry name" value="GH"/>
</dbReference>
<keyword evidence="5" id="KW-0106">Calcium</keyword>
<feature type="chain" id="PRO_5046868613" evidence="7">
    <location>
        <begin position="27"/>
        <end position="705"/>
    </location>
</feature>
<dbReference type="InterPro" id="IPR006048">
    <property type="entry name" value="A-amylase/branching_C"/>
</dbReference>
<evidence type="ECO:0000256" key="7">
    <source>
        <dbReference type="SAM" id="SignalP"/>
    </source>
</evidence>
<dbReference type="GO" id="GO:0016798">
    <property type="term" value="F:hydrolase activity, acting on glycosyl bonds"/>
    <property type="evidence" value="ECO:0007669"/>
    <property type="project" value="UniProtKB-KW"/>
</dbReference>
<keyword evidence="3" id="KW-0479">Metal-binding</keyword>
<gene>
    <name evidence="9" type="ORF">ABID29_001567</name>
</gene>
<evidence type="ECO:0000256" key="4">
    <source>
        <dbReference type="ARBA" id="ARBA00022729"/>
    </source>
</evidence>
<dbReference type="Pfam" id="PF01833">
    <property type="entry name" value="TIG"/>
    <property type="match status" value="1"/>
</dbReference>
<name>A0ABV2FIQ7_9STRE</name>
<dbReference type="Gene3D" id="3.20.20.80">
    <property type="entry name" value="Glycosidases"/>
    <property type="match status" value="1"/>
</dbReference>
<keyword evidence="9" id="KW-0378">Hydrolase</keyword>
<evidence type="ECO:0000256" key="3">
    <source>
        <dbReference type="ARBA" id="ARBA00022723"/>
    </source>
</evidence>
<protein>
    <submittedName>
        <fullName evidence="9">Glycosidase</fullName>
    </submittedName>
</protein>
<dbReference type="SMART" id="SM00632">
    <property type="entry name" value="Aamy_C"/>
    <property type="match status" value="1"/>
</dbReference>
<dbReference type="Pfam" id="PF00686">
    <property type="entry name" value="CBM_20"/>
    <property type="match status" value="1"/>
</dbReference>
<dbReference type="PRINTS" id="PR00110">
    <property type="entry name" value="ALPHAAMYLASE"/>
</dbReference>
<dbReference type="SUPFAM" id="SSF51445">
    <property type="entry name" value="(Trans)glycosidases"/>
    <property type="match status" value="1"/>
</dbReference>
<feature type="domain" description="CBM20" evidence="8">
    <location>
        <begin position="601"/>
        <end position="705"/>
    </location>
</feature>
<evidence type="ECO:0000256" key="5">
    <source>
        <dbReference type="ARBA" id="ARBA00022837"/>
    </source>
</evidence>
<organism evidence="9 10">
    <name type="scientific">Streptococcus rupicaprae</name>
    <dbReference type="NCBI Taxonomy" id="759619"/>
    <lineage>
        <taxon>Bacteria</taxon>
        <taxon>Bacillati</taxon>
        <taxon>Bacillota</taxon>
        <taxon>Bacilli</taxon>
        <taxon>Lactobacillales</taxon>
        <taxon>Streptococcaceae</taxon>
        <taxon>Streptococcus</taxon>
    </lineage>
</organism>
<dbReference type="PROSITE" id="PS51166">
    <property type="entry name" value="CBM20"/>
    <property type="match status" value="1"/>
</dbReference>
<keyword evidence="10" id="KW-1185">Reference proteome</keyword>
<dbReference type="InterPro" id="IPR002909">
    <property type="entry name" value="IPT_dom"/>
</dbReference>
<dbReference type="InterPro" id="IPR031319">
    <property type="entry name" value="A-amylase_C"/>
</dbReference>
<comment type="similarity">
    <text evidence="2 6">Belongs to the glycosyl hydrolase 13 family.</text>
</comment>
<dbReference type="Proteomes" id="UP001549122">
    <property type="component" value="Unassembled WGS sequence"/>
</dbReference>
<dbReference type="InterPro" id="IPR013784">
    <property type="entry name" value="Carb-bd-like_fold"/>
</dbReference>
<dbReference type="SMART" id="SM00642">
    <property type="entry name" value="Aamy"/>
    <property type="match status" value="1"/>
</dbReference>
<dbReference type="InterPro" id="IPR006047">
    <property type="entry name" value="GH13_cat_dom"/>
</dbReference>
<dbReference type="CDD" id="cd00604">
    <property type="entry name" value="IPT_CGTD"/>
    <property type="match status" value="1"/>
</dbReference>
<dbReference type="Gene3D" id="2.60.40.1180">
    <property type="entry name" value="Golgi alpha-mannosidase II"/>
    <property type="match status" value="1"/>
</dbReference>
<dbReference type="SUPFAM" id="SSF51011">
    <property type="entry name" value="Glycosyl hydrolase domain"/>
    <property type="match status" value="1"/>
</dbReference>
<keyword evidence="9" id="KW-0326">Glycosidase</keyword>
<dbReference type="InterPro" id="IPR013783">
    <property type="entry name" value="Ig-like_fold"/>
</dbReference>
<dbReference type="InterPro" id="IPR013780">
    <property type="entry name" value="Glyco_hydro_b"/>
</dbReference>
<reference evidence="9 10" key="1">
    <citation type="submission" date="2024-06" db="EMBL/GenBank/DDBJ databases">
        <title>Genomic Encyclopedia of Type Strains, Phase IV (KMG-IV): sequencing the most valuable type-strain genomes for metagenomic binning, comparative biology and taxonomic classification.</title>
        <authorList>
            <person name="Goeker M."/>
        </authorList>
    </citation>
    <scope>NUCLEOTIDE SEQUENCE [LARGE SCALE GENOMIC DNA]</scope>
    <source>
        <strain evidence="9 10">DSM 28303</strain>
    </source>
</reference>
<dbReference type="PANTHER" id="PTHR10357">
    <property type="entry name" value="ALPHA-AMYLASE FAMILY MEMBER"/>
    <property type="match status" value="1"/>
</dbReference>
<evidence type="ECO:0000256" key="1">
    <source>
        <dbReference type="ARBA" id="ARBA00001913"/>
    </source>
</evidence>
<evidence type="ECO:0000256" key="6">
    <source>
        <dbReference type="RuleBase" id="RU003615"/>
    </source>
</evidence>
<dbReference type="SMART" id="SM01065">
    <property type="entry name" value="CBM_2"/>
    <property type="match status" value="1"/>
</dbReference>